<dbReference type="SUPFAM" id="SSF53254">
    <property type="entry name" value="Phosphoglycerate mutase-like"/>
    <property type="match status" value="1"/>
</dbReference>
<accession>A0A2P6TKK7</accession>
<dbReference type="EMBL" id="LHPG02000013">
    <property type="protein sequence ID" value="PRW44620.1"/>
    <property type="molecule type" value="Genomic_DNA"/>
</dbReference>
<dbReference type="Gene3D" id="3.40.50.1240">
    <property type="entry name" value="Phosphoglycerate mutase-like"/>
    <property type="match status" value="2"/>
</dbReference>
<gene>
    <name evidence="2" type="ORF">C2E21_6841</name>
</gene>
<dbReference type="OrthoDB" id="515572at2759"/>
<name>A0A2P6TKK7_CHLSO</name>
<dbReference type="GO" id="GO:0016791">
    <property type="term" value="F:phosphatase activity"/>
    <property type="evidence" value="ECO:0007669"/>
    <property type="project" value="TreeGrafter"/>
</dbReference>
<dbReference type="Proteomes" id="UP000239899">
    <property type="component" value="Unassembled WGS sequence"/>
</dbReference>
<keyword evidence="3" id="KW-1185">Reference proteome</keyword>
<proteinExistence type="inferred from homology"/>
<evidence type="ECO:0000313" key="3">
    <source>
        <dbReference type="Proteomes" id="UP000239899"/>
    </source>
</evidence>
<dbReference type="PANTHER" id="PTHR48100:SF44">
    <property type="entry name" value="PHOSPHATASE C1620.13-RELATED"/>
    <property type="match status" value="1"/>
</dbReference>
<sequence length="175" mass="18701">MLPGPGLTERGRRQADALGRHLATQHFDAIYSSDLLRATETADTIGLTRREAAQLHPEAFASLSAPVQDPGEGFPESLESLEARSENVLQRLAARHPGQRILVVCHGGFLSVTHMRAAGFHNREKNVNASINSIRIEVVPGTPPTNRWAVVRWGEEGHLAGVGALASAFGGGTEG</sequence>
<dbReference type="PANTHER" id="PTHR48100">
    <property type="entry name" value="BROAD-SPECIFICITY PHOSPHATASE YOR283W-RELATED"/>
    <property type="match status" value="1"/>
</dbReference>
<dbReference type="InterPro" id="IPR013078">
    <property type="entry name" value="His_Pase_superF_clade-1"/>
</dbReference>
<comment type="caution">
    <text evidence="2">The sequence shown here is derived from an EMBL/GenBank/DDBJ whole genome shotgun (WGS) entry which is preliminary data.</text>
</comment>
<evidence type="ECO:0000256" key="1">
    <source>
        <dbReference type="ARBA" id="ARBA00038362"/>
    </source>
</evidence>
<reference evidence="2 3" key="1">
    <citation type="journal article" date="2018" name="Plant J.">
        <title>Genome sequences of Chlorella sorokiniana UTEX 1602 and Micractinium conductrix SAG 241.80: implications to maltose excretion by a green alga.</title>
        <authorList>
            <person name="Arriola M.B."/>
            <person name="Velmurugan N."/>
            <person name="Zhang Y."/>
            <person name="Plunkett M.H."/>
            <person name="Hondzo H."/>
            <person name="Barney B.M."/>
        </authorList>
    </citation>
    <scope>NUCLEOTIDE SEQUENCE [LARGE SCALE GENOMIC DNA]</scope>
    <source>
        <strain evidence="3">UTEX 1602</strain>
    </source>
</reference>
<dbReference type="STRING" id="3076.A0A2P6TKK7"/>
<comment type="similarity">
    <text evidence="1">Belongs to the phosphoglycerate mutase family.</text>
</comment>
<dbReference type="CDD" id="cd07067">
    <property type="entry name" value="HP_PGM_like"/>
    <property type="match status" value="1"/>
</dbReference>
<evidence type="ECO:0000313" key="2">
    <source>
        <dbReference type="EMBL" id="PRW44620.1"/>
    </source>
</evidence>
<dbReference type="GO" id="GO:0005829">
    <property type="term" value="C:cytosol"/>
    <property type="evidence" value="ECO:0007669"/>
    <property type="project" value="TreeGrafter"/>
</dbReference>
<protein>
    <submittedName>
        <fullName evidence="2">Phosphoglycerate mutase 4</fullName>
    </submittedName>
</protein>
<dbReference type="InterPro" id="IPR029033">
    <property type="entry name" value="His_PPase_superfam"/>
</dbReference>
<dbReference type="AlphaFoldDB" id="A0A2P6TKK7"/>
<organism evidence="2 3">
    <name type="scientific">Chlorella sorokiniana</name>
    <name type="common">Freshwater green alga</name>
    <dbReference type="NCBI Taxonomy" id="3076"/>
    <lineage>
        <taxon>Eukaryota</taxon>
        <taxon>Viridiplantae</taxon>
        <taxon>Chlorophyta</taxon>
        <taxon>core chlorophytes</taxon>
        <taxon>Trebouxiophyceae</taxon>
        <taxon>Chlorellales</taxon>
        <taxon>Chlorellaceae</taxon>
        <taxon>Chlorella clade</taxon>
        <taxon>Chlorella</taxon>
    </lineage>
</organism>
<dbReference type="Pfam" id="PF00300">
    <property type="entry name" value="His_Phos_1"/>
    <property type="match status" value="1"/>
</dbReference>
<dbReference type="InterPro" id="IPR050275">
    <property type="entry name" value="PGM_Phosphatase"/>
</dbReference>